<dbReference type="Pfam" id="PF00460">
    <property type="entry name" value="Flg_bb_rod"/>
    <property type="match status" value="1"/>
</dbReference>
<dbReference type="GO" id="GO:0071978">
    <property type="term" value="P:bacterial-type flagellum-dependent swarming motility"/>
    <property type="evidence" value="ECO:0007669"/>
    <property type="project" value="TreeGrafter"/>
</dbReference>
<dbReference type="PANTHER" id="PTHR30435:SF1">
    <property type="entry name" value="FLAGELLAR HOOK PROTEIN FLGE"/>
    <property type="match status" value="1"/>
</dbReference>
<protein>
    <recommendedName>
        <fullName evidence="4">Flagellar hook protein FlgE</fullName>
    </recommendedName>
</protein>
<dbReference type="PANTHER" id="PTHR30435">
    <property type="entry name" value="FLAGELLAR PROTEIN"/>
    <property type="match status" value="1"/>
</dbReference>
<gene>
    <name evidence="8" type="ORF">QNH39_11395</name>
</gene>
<dbReference type="Pfam" id="PF22692">
    <property type="entry name" value="LlgE_F_G_D1"/>
    <property type="match status" value="1"/>
</dbReference>
<evidence type="ECO:0000313" key="9">
    <source>
        <dbReference type="Proteomes" id="UP001178288"/>
    </source>
</evidence>
<organism evidence="8 9">
    <name type="scientific">Neobacillus novalis</name>
    <dbReference type="NCBI Taxonomy" id="220687"/>
    <lineage>
        <taxon>Bacteria</taxon>
        <taxon>Bacillati</taxon>
        <taxon>Bacillota</taxon>
        <taxon>Bacilli</taxon>
        <taxon>Bacillales</taxon>
        <taxon>Bacillaceae</taxon>
        <taxon>Neobacillus</taxon>
    </lineage>
</organism>
<keyword evidence="8" id="KW-0282">Flagellum</keyword>
<dbReference type="Pfam" id="PF06429">
    <property type="entry name" value="Flg_bbr_C"/>
    <property type="match status" value="1"/>
</dbReference>
<keyword evidence="9" id="KW-1185">Reference proteome</keyword>
<dbReference type="Proteomes" id="UP001178288">
    <property type="component" value="Chromosome"/>
</dbReference>
<evidence type="ECO:0000259" key="7">
    <source>
        <dbReference type="Pfam" id="PF22692"/>
    </source>
</evidence>
<dbReference type="GO" id="GO:0005829">
    <property type="term" value="C:cytosol"/>
    <property type="evidence" value="ECO:0007669"/>
    <property type="project" value="TreeGrafter"/>
</dbReference>
<evidence type="ECO:0000256" key="3">
    <source>
        <dbReference type="ARBA" id="ARBA00023143"/>
    </source>
</evidence>
<dbReference type="EMBL" id="CP126114">
    <property type="protein sequence ID" value="WHY88398.1"/>
    <property type="molecule type" value="Genomic_DNA"/>
</dbReference>
<dbReference type="GO" id="GO:0009425">
    <property type="term" value="C:bacterial-type flagellum basal body"/>
    <property type="evidence" value="ECO:0007669"/>
    <property type="project" value="UniProtKB-SubCell"/>
</dbReference>
<dbReference type="InterPro" id="IPR053967">
    <property type="entry name" value="LlgE_F_G-like_D1"/>
</dbReference>
<evidence type="ECO:0000259" key="6">
    <source>
        <dbReference type="Pfam" id="PF06429"/>
    </source>
</evidence>
<evidence type="ECO:0000256" key="1">
    <source>
        <dbReference type="ARBA" id="ARBA00004117"/>
    </source>
</evidence>
<evidence type="ECO:0000259" key="5">
    <source>
        <dbReference type="Pfam" id="PF00460"/>
    </source>
</evidence>
<proteinExistence type="inferred from homology"/>
<dbReference type="InterPro" id="IPR001444">
    <property type="entry name" value="Flag_bb_rod_N"/>
</dbReference>
<evidence type="ECO:0000256" key="4">
    <source>
        <dbReference type="RuleBase" id="RU362116"/>
    </source>
</evidence>
<evidence type="ECO:0000256" key="2">
    <source>
        <dbReference type="ARBA" id="ARBA00009677"/>
    </source>
</evidence>
<dbReference type="NCBIfam" id="TIGR03506">
    <property type="entry name" value="FlgEFG_subfam"/>
    <property type="match status" value="1"/>
</dbReference>
<keyword evidence="8" id="KW-0969">Cilium</keyword>
<dbReference type="KEGG" id="nnv:QNH39_11395"/>
<feature type="domain" description="Flagellar basal-body/hook protein C-terminal" evidence="6">
    <location>
        <begin position="216"/>
        <end position="259"/>
    </location>
</feature>
<dbReference type="AlphaFoldDB" id="A0AA95MY91"/>
<reference evidence="8" key="1">
    <citation type="submission" date="2023-05" db="EMBL/GenBank/DDBJ databases">
        <title>Comparative genomics of Bacillaceae isolates and their secondary metabolite potential.</title>
        <authorList>
            <person name="Song L."/>
            <person name="Nielsen L.J."/>
            <person name="Mohite O."/>
            <person name="Xu X."/>
            <person name="Weber T."/>
            <person name="Kovacs A.T."/>
        </authorList>
    </citation>
    <scope>NUCLEOTIDE SEQUENCE</scope>
    <source>
        <strain evidence="8">XLM17</strain>
    </source>
</reference>
<keyword evidence="8" id="KW-0966">Cell projection</keyword>
<comment type="function">
    <text evidence="4">A flexible structure which links the flagellar filament to the drive apparatus in the basal body.</text>
</comment>
<comment type="subcellular location">
    <subcellularLocation>
        <location evidence="1 4">Bacterial flagellum basal body</location>
    </subcellularLocation>
</comment>
<dbReference type="SUPFAM" id="SSF117143">
    <property type="entry name" value="Flagellar hook protein flgE"/>
    <property type="match status" value="1"/>
</dbReference>
<dbReference type="InterPro" id="IPR037925">
    <property type="entry name" value="FlgE/F/G-like"/>
</dbReference>
<dbReference type="RefSeq" id="WP_066086195.1">
    <property type="nucleotide sequence ID" value="NZ_CP126114.1"/>
</dbReference>
<dbReference type="InterPro" id="IPR010930">
    <property type="entry name" value="Flg_bb/hook_C_dom"/>
</dbReference>
<feature type="domain" description="Flagellar hook protein FlgE/F/G-like D1" evidence="7">
    <location>
        <begin position="96"/>
        <end position="161"/>
    </location>
</feature>
<dbReference type="GO" id="GO:0009424">
    <property type="term" value="C:bacterial-type flagellum hook"/>
    <property type="evidence" value="ECO:0007669"/>
    <property type="project" value="TreeGrafter"/>
</dbReference>
<comment type="similarity">
    <text evidence="2 4">Belongs to the flagella basal body rod proteins family.</text>
</comment>
<evidence type="ECO:0000313" key="8">
    <source>
        <dbReference type="EMBL" id="WHY88398.1"/>
    </source>
</evidence>
<dbReference type="InterPro" id="IPR020013">
    <property type="entry name" value="Flagellar_FlgE/F/G"/>
</dbReference>
<name>A0AA95MY91_9BACI</name>
<accession>A0AA95MY91</accession>
<keyword evidence="3 4" id="KW-0975">Bacterial flagellum</keyword>
<sequence length="261" mass="27752">MLRSLNTGVSGLRAFQTKLDVIGNNIANVNTVGYKKGRVVFEDIFSQTLRGATAPSASSGGINPLQVGLGTKVASVDNLFTPGSPTTTNNPTDLYIDGDGFFVVQNSSNERLLTRAGTFSFDSNNQLVNPDGMILLGIDGKPVKLPDDSVAFSIDINGNVKGFDKDGKELPGGTTIGISTITNPGRLSKVGGSLYRDTDPIIISNPKDKTVQLITGQLEMSNVDLSEELTDMITAQRGFQANAKIITVSDSILEELVNLKR</sequence>
<feature type="domain" description="Flagellar basal body rod protein N-terminal" evidence="5">
    <location>
        <begin position="5"/>
        <end position="35"/>
    </location>
</feature>